<organism evidence="2 3">
    <name type="scientific">Schaalia georgiae F0490</name>
    <dbReference type="NCBI Taxonomy" id="1125717"/>
    <lineage>
        <taxon>Bacteria</taxon>
        <taxon>Bacillati</taxon>
        <taxon>Actinomycetota</taxon>
        <taxon>Actinomycetes</taxon>
        <taxon>Actinomycetales</taxon>
        <taxon>Actinomycetaceae</taxon>
        <taxon>Schaalia</taxon>
    </lineage>
</organism>
<dbReference type="RefSeq" id="WP_005867910.1">
    <property type="nucleotide sequence ID" value="NZ_AKFS01000043.1"/>
</dbReference>
<feature type="domain" description="Phosphatidate phosphatase APP1 catalytic" evidence="1">
    <location>
        <begin position="188"/>
        <end position="344"/>
    </location>
</feature>
<dbReference type="InterPro" id="IPR019236">
    <property type="entry name" value="APP1_cat"/>
</dbReference>
<name>J0XIA7_9ACTO</name>
<dbReference type="PANTHER" id="PTHR28208">
    <property type="entry name" value="PHOSPHATIDATE PHOSPHATASE APP1"/>
    <property type="match status" value="1"/>
</dbReference>
<evidence type="ECO:0000313" key="3">
    <source>
        <dbReference type="Proteomes" id="UP000004578"/>
    </source>
</evidence>
<sequence>MPPSPLFDDESPSLLLSLAAGTGELASVVLAHALAGCGFHPSIVGFGGIGSLRSARVLGRVLMDRDLLQRSWLSGRRGWRQFFNAQVPRQPVLVTVGRSRRLTFADRGGYVDLVVNGHGLPPGWHDATIQVLHEADVRALGLREGDALRLAAPAPGAPARPGGHVHRRVRAGKPVRVTIRIVGDSEDFGIVSDVDDTVIVSMLPRLLTAAKHAFVDRVSSREAVDGMAEFLTDAAQSHTTAPDPSNAPVLYLSTGAWNVVPALRSFLERTHFPTGCFLMTDFGPSNTGWFRSGPEHKRRELRRLSRMLPHVRWLLVGDDGQHDPEIYAEFARECPHQVAGIAIRSLSEIEQFMSHGSFDAMVPDALWTVPEQIPVWYGSDGHALLANVRGRGGLPRLASLIGTDEDSGPDGAGPSD</sequence>
<gene>
    <name evidence="2" type="ORF">HMPREF1317_1788</name>
</gene>
<accession>J0XIA7</accession>
<dbReference type="GO" id="GO:0008195">
    <property type="term" value="F:phosphatidate phosphatase activity"/>
    <property type="evidence" value="ECO:0007669"/>
    <property type="project" value="InterPro"/>
</dbReference>
<dbReference type="InterPro" id="IPR052935">
    <property type="entry name" value="Mg2+_PAP"/>
</dbReference>
<dbReference type="Proteomes" id="UP000004578">
    <property type="component" value="Unassembled WGS sequence"/>
</dbReference>
<dbReference type="Pfam" id="PF09949">
    <property type="entry name" value="APP1_cat"/>
    <property type="match status" value="1"/>
</dbReference>
<reference evidence="2 3" key="1">
    <citation type="submission" date="2012-05" db="EMBL/GenBank/DDBJ databases">
        <authorList>
            <person name="Harkins D.M."/>
            <person name="Madupu R."/>
            <person name="Durkin A.S."/>
            <person name="Torralba M."/>
            <person name="Methe B."/>
            <person name="Sutton G.G."/>
            <person name="Nelson K.E."/>
        </authorList>
    </citation>
    <scope>NUCLEOTIDE SEQUENCE [LARGE SCALE GENOMIC DNA]</scope>
    <source>
        <strain evidence="2 3">F0490</strain>
    </source>
</reference>
<proteinExistence type="predicted"/>
<comment type="caution">
    <text evidence="2">The sequence shown here is derived from an EMBL/GenBank/DDBJ whole genome shotgun (WGS) entry which is preliminary data.</text>
</comment>
<protein>
    <submittedName>
        <fullName evidence="2">PF09949 family protein</fullName>
    </submittedName>
</protein>
<evidence type="ECO:0000259" key="1">
    <source>
        <dbReference type="Pfam" id="PF09949"/>
    </source>
</evidence>
<dbReference type="OrthoDB" id="9789875at2"/>
<dbReference type="PANTHER" id="PTHR28208:SF3">
    <property type="entry name" value="PHOSPHATIDATE PHOSPHATASE APP1"/>
    <property type="match status" value="1"/>
</dbReference>
<dbReference type="PATRIC" id="fig|1125717.3.peg.291"/>
<dbReference type="AlphaFoldDB" id="J0XIA7"/>
<dbReference type="EMBL" id="AKFS01000043">
    <property type="protein sequence ID" value="EJF48406.1"/>
    <property type="molecule type" value="Genomic_DNA"/>
</dbReference>
<evidence type="ECO:0000313" key="2">
    <source>
        <dbReference type="EMBL" id="EJF48406.1"/>
    </source>
</evidence>
<keyword evidence="3" id="KW-1185">Reference proteome</keyword>